<dbReference type="RefSeq" id="XP_037142204.1">
    <property type="nucleotide sequence ID" value="XM_037286309.1"/>
</dbReference>
<dbReference type="InterPro" id="IPR002130">
    <property type="entry name" value="Cyclophilin-type_PPIase_dom"/>
</dbReference>
<evidence type="ECO:0000256" key="6">
    <source>
        <dbReference type="ARBA" id="ARBA00038340"/>
    </source>
</evidence>
<feature type="chain" id="PRO_5029035802" description="Peptidyl-prolyl cis-trans isomerase" evidence="7">
    <location>
        <begin position="21"/>
        <end position="199"/>
    </location>
</feature>
<dbReference type="GeneID" id="59234112"/>
<dbReference type="EC" id="5.2.1.8" evidence="7"/>
<organism evidence="9 10">
    <name type="scientific">Zygotorulaspora mrakii</name>
    <name type="common">Zygosaccharomyces mrakii</name>
    <dbReference type="NCBI Taxonomy" id="42260"/>
    <lineage>
        <taxon>Eukaryota</taxon>
        <taxon>Fungi</taxon>
        <taxon>Dikarya</taxon>
        <taxon>Ascomycota</taxon>
        <taxon>Saccharomycotina</taxon>
        <taxon>Saccharomycetes</taxon>
        <taxon>Saccharomycetales</taxon>
        <taxon>Saccharomycetaceae</taxon>
        <taxon>Zygotorulaspora</taxon>
    </lineage>
</organism>
<dbReference type="PIRSF" id="PIRSF001467">
    <property type="entry name" value="Peptidylpro_ismrse"/>
    <property type="match status" value="1"/>
</dbReference>
<dbReference type="GO" id="GO:0003755">
    <property type="term" value="F:peptidyl-prolyl cis-trans isomerase activity"/>
    <property type="evidence" value="ECO:0007669"/>
    <property type="project" value="UniProtKB-UniRule"/>
</dbReference>
<evidence type="ECO:0000256" key="4">
    <source>
        <dbReference type="ARBA" id="ARBA00023110"/>
    </source>
</evidence>
<evidence type="ECO:0000313" key="9">
    <source>
        <dbReference type="EMBL" id="QLG70476.1"/>
    </source>
</evidence>
<dbReference type="KEGG" id="zmk:HG535_0A04160"/>
<dbReference type="PROSITE" id="PS00170">
    <property type="entry name" value="CSA_PPIASE_1"/>
    <property type="match status" value="1"/>
</dbReference>
<accession>A0A7H9AVW0</accession>
<keyword evidence="4 7" id="KW-0697">Rotamase</keyword>
<dbReference type="Pfam" id="PF00160">
    <property type="entry name" value="Pro_isomerase"/>
    <property type="match status" value="1"/>
</dbReference>
<dbReference type="GO" id="GO:0005783">
    <property type="term" value="C:endoplasmic reticulum"/>
    <property type="evidence" value="ECO:0007669"/>
    <property type="project" value="TreeGrafter"/>
</dbReference>
<dbReference type="Gene3D" id="2.40.100.10">
    <property type="entry name" value="Cyclophilin-like"/>
    <property type="match status" value="1"/>
</dbReference>
<reference evidence="9 10" key="1">
    <citation type="submission" date="2020-07" db="EMBL/GenBank/DDBJ databases">
        <title>The yeast mating-type switching endonuclease HO is a domesticated member of an unorthodox homing genetic element family.</title>
        <authorList>
            <person name="Coughlan A.Y."/>
            <person name="Lombardi L."/>
            <person name="Braun-Galleani S."/>
            <person name="Martos A.R."/>
            <person name="Galeote V."/>
            <person name="Bigey F."/>
            <person name="Dequin S."/>
            <person name="Byrne K.P."/>
            <person name="Wolfe K.H."/>
        </authorList>
    </citation>
    <scope>NUCLEOTIDE SEQUENCE [LARGE SCALE GENOMIC DNA]</scope>
    <source>
        <strain evidence="9 10">NRRL Y-6702</strain>
    </source>
</reference>
<dbReference type="GO" id="GO:0006457">
    <property type="term" value="P:protein folding"/>
    <property type="evidence" value="ECO:0007669"/>
    <property type="project" value="InterPro"/>
</dbReference>
<sequence length="199" mass="21811">MKVFSFIFSAIAVFSAVVLATSDPKVTHKVYFDIEHGGKDVGRIVIGLYGETTPKTAENFYELTISRDPEMGYLGSSFHRVIPQFMIQGGDFTQGTGTGGQSIYGATFEDENFDIKHDKPGRLSMANRGKNTNGSQFFITTVPTPWLDGRHVVFGEVLEGMDTVKYIESVPTSRGDSPVEKVTIAACGELETVPVRDEL</sequence>
<dbReference type="PANTHER" id="PTHR11071:SF561">
    <property type="entry name" value="PEPTIDYL-PROLYL CIS-TRANS ISOMERASE D-RELATED"/>
    <property type="match status" value="1"/>
</dbReference>
<feature type="domain" description="PPIase cyclophilin-type" evidence="8">
    <location>
        <begin position="31"/>
        <end position="189"/>
    </location>
</feature>
<keyword evidence="5 7" id="KW-0413">Isomerase</keyword>
<dbReference type="PRINTS" id="PR00153">
    <property type="entry name" value="CSAPPISMRASE"/>
</dbReference>
<keyword evidence="10" id="KW-1185">Reference proteome</keyword>
<dbReference type="PROSITE" id="PS50072">
    <property type="entry name" value="CSA_PPIASE_2"/>
    <property type="match status" value="1"/>
</dbReference>
<evidence type="ECO:0000256" key="7">
    <source>
        <dbReference type="RuleBase" id="RU363019"/>
    </source>
</evidence>
<dbReference type="PANTHER" id="PTHR11071">
    <property type="entry name" value="PEPTIDYL-PROLYL CIS-TRANS ISOMERASE"/>
    <property type="match status" value="1"/>
</dbReference>
<comment type="catalytic activity">
    <reaction evidence="1 7">
        <text>[protein]-peptidylproline (omega=180) = [protein]-peptidylproline (omega=0)</text>
        <dbReference type="Rhea" id="RHEA:16237"/>
        <dbReference type="Rhea" id="RHEA-COMP:10747"/>
        <dbReference type="Rhea" id="RHEA-COMP:10748"/>
        <dbReference type="ChEBI" id="CHEBI:83833"/>
        <dbReference type="ChEBI" id="CHEBI:83834"/>
        <dbReference type="EC" id="5.2.1.8"/>
    </reaction>
</comment>
<keyword evidence="3 7" id="KW-0732">Signal</keyword>
<dbReference type="OrthoDB" id="193499at2759"/>
<evidence type="ECO:0000313" key="10">
    <source>
        <dbReference type="Proteomes" id="UP000509704"/>
    </source>
</evidence>
<evidence type="ECO:0000256" key="5">
    <source>
        <dbReference type="ARBA" id="ARBA00023235"/>
    </source>
</evidence>
<dbReference type="GO" id="GO:0016018">
    <property type="term" value="F:cyclosporin A binding"/>
    <property type="evidence" value="ECO:0007669"/>
    <property type="project" value="TreeGrafter"/>
</dbReference>
<dbReference type="InterPro" id="IPR024936">
    <property type="entry name" value="Cyclophilin-type_PPIase"/>
</dbReference>
<dbReference type="GO" id="GO:0000324">
    <property type="term" value="C:fungal-type vacuole"/>
    <property type="evidence" value="ECO:0007669"/>
    <property type="project" value="TreeGrafter"/>
</dbReference>
<dbReference type="FunFam" id="2.40.100.10:FF:000019">
    <property type="entry name" value="Peptidyl-prolyl cis-trans isomerase"/>
    <property type="match status" value="1"/>
</dbReference>
<proteinExistence type="inferred from homology"/>
<gene>
    <name evidence="9" type="ORF">HG535_0A04160</name>
</gene>
<name>A0A7H9AVW0_ZYGMR</name>
<dbReference type="InterPro" id="IPR020892">
    <property type="entry name" value="Cyclophilin-type_PPIase_CS"/>
</dbReference>
<comment type="similarity">
    <text evidence="6">Belongs to the cyclophilin-type PPIase family. PPIase B subfamily.</text>
</comment>
<dbReference type="InterPro" id="IPR029000">
    <property type="entry name" value="Cyclophilin-like_dom_sf"/>
</dbReference>
<evidence type="ECO:0000256" key="2">
    <source>
        <dbReference type="ARBA" id="ARBA00002388"/>
    </source>
</evidence>
<evidence type="ECO:0000259" key="8">
    <source>
        <dbReference type="PROSITE" id="PS50072"/>
    </source>
</evidence>
<dbReference type="AlphaFoldDB" id="A0A7H9AVW0"/>
<evidence type="ECO:0000256" key="1">
    <source>
        <dbReference type="ARBA" id="ARBA00000971"/>
    </source>
</evidence>
<dbReference type="SUPFAM" id="SSF50891">
    <property type="entry name" value="Cyclophilin-like"/>
    <property type="match status" value="1"/>
</dbReference>
<dbReference type="Proteomes" id="UP000509704">
    <property type="component" value="Chromosome 1"/>
</dbReference>
<feature type="signal peptide" evidence="7">
    <location>
        <begin position="1"/>
        <end position="20"/>
    </location>
</feature>
<comment type="function">
    <text evidence="2 7">PPIases accelerate the folding of proteins. It catalyzes the cis-trans isomerization of proline imidic peptide bonds in oligopeptides.</text>
</comment>
<evidence type="ECO:0000256" key="3">
    <source>
        <dbReference type="ARBA" id="ARBA00022729"/>
    </source>
</evidence>
<protein>
    <recommendedName>
        <fullName evidence="7">Peptidyl-prolyl cis-trans isomerase</fullName>
        <shortName evidence="7">PPIase</shortName>
        <ecNumber evidence="7">5.2.1.8</ecNumber>
    </recommendedName>
</protein>
<dbReference type="EMBL" id="CP058604">
    <property type="protein sequence ID" value="QLG70476.1"/>
    <property type="molecule type" value="Genomic_DNA"/>
</dbReference>